<evidence type="ECO:0000313" key="16">
    <source>
        <dbReference type="Proteomes" id="UP000663828"/>
    </source>
</evidence>
<evidence type="ECO:0000256" key="8">
    <source>
        <dbReference type="ARBA" id="ARBA00023152"/>
    </source>
</evidence>
<comment type="catalytic activity">
    <reaction evidence="9">
        <text>a D-hexose + ATP = a D-hexose 6-phosphate + ADP + H(+)</text>
        <dbReference type="Rhea" id="RHEA:22740"/>
        <dbReference type="ChEBI" id="CHEBI:4194"/>
        <dbReference type="ChEBI" id="CHEBI:15378"/>
        <dbReference type="ChEBI" id="CHEBI:30616"/>
        <dbReference type="ChEBI" id="CHEBI:229467"/>
        <dbReference type="ChEBI" id="CHEBI:456216"/>
        <dbReference type="EC" id="2.7.1.1"/>
    </reaction>
    <physiologicalReaction direction="left-to-right" evidence="9">
        <dbReference type="Rhea" id="RHEA:22741"/>
    </physiologicalReaction>
</comment>
<evidence type="ECO:0000256" key="1">
    <source>
        <dbReference type="ARBA" id="ARBA00004888"/>
    </source>
</evidence>
<dbReference type="AlphaFoldDB" id="A0A816G368"/>
<dbReference type="InterPro" id="IPR043129">
    <property type="entry name" value="ATPase_NBD"/>
</dbReference>
<feature type="domain" description="Hexokinase N-terminal" evidence="13">
    <location>
        <begin position="53"/>
        <end position="255"/>
    </location>
</feature>
<dbReference type="Gene3D" id="3.40.367.20">
    <property type="match status" value="1"/>
</dbReference>
<comment type="catalytic activity">
    <reaction evidence="11">
        <text>D-glucose + ATP = D-glucose 6-phosphate + ADP + H(+)</text>
        <dbReference type="Rhea" id="RHEA:17825"/>
        <dbReference type="ChEBI" id="CHEBI:4167"/>
        <dbReference type="ChEBI" id="CHEBI:15378"/>
        <dbReference type="ChEBI" id="CHEBI:30616"/>
        <dbReference type="ChEBI" id="CHEBI:61548"/>
        <dbReference type="ChEBI" id="CHEBI:456216"/>
        <dbReference type="EC" id="2.7.1.1"/>
    </reaction>
    <physiologicalReaction direction="left-to-right" evidence="11">
        <dbReference type="Rhea" id="RHEA:17826"/>
    </physiologicalReaction>
</comment>
<dbReference type="PRINTS" id="PR00475">
    <property type="entry name" value="HEXOKINASE"/>
</dbReference>
<gene>
    <name evidence="15" type="ORF">XAT740_LOCUS58450</name>
</gene>
<reference evidence="15" key="1">
    <citation type="submission" date="2021-02" db="EMBL/GenBank/DDBJ databases">
        <authorList>
            <person name="Nowell W R."/>
        </authorList>
    </citation>
    <scope>NUCLEOTIDE SEQUENCE</scope>
</reference>
<dbReference type="GO" id="GO:0005739">
    <property type="term" value="C:mitochondrion"/>
    <property type="evidence" value="ECO:0007669"/>
    <property type="project" value="TreeGrafter"/>
</dbReference>
<sequence length="495" mass="58364">MNIKYLRSSHRFSYLFDEFSQRSTKRYFFCLQYNTHTNSQLQRTHEYCKKHGFILNHSTIHTIRKYFTNMITSTFNHGIEQIDSNEKLTDIKLQLTHVNALPSRTEQGIFLIIELGNLVEDVRYSLVSLLGKQIPSYDILHSKGYNLSEQVRQSEGIILIDHLALGLKYFLEQVPLNTKLTYSFQLGFLIHFPIKQNNLYHAEILSWSNRFNCPDLLHRDFIRLFQRSIEHNLENYQINTIICVQESVAALISVAFEYPNTLMSLIFKHTFQLSFVESTENLRSKNHHQHAQVRGLYRTILSFNIQNLQSQHACALFQTLLTSVDRYVLKNLRVNYFDVLTCDSCLLEIIRILILELCLHEQFLPYDLWSKSKLNCPGSLCLNFLAYLLQGKYAELQPYLSALGLKNLKKRTLIVIEYICHVIIRRSTQILSCLIFCLSERYNEENITIAIDSYLYRSCPIYQIYMHDEIEHLCKRWITMFHFVNSTNVSYVIIR</sequence>
<dbReference type="SUPFAM" id="SSF53067">
    <property type="entry name" value="Actin-like ATPase domain"/>
    <property type="match status" value="2"/>
</dbReference>
<keyword evidence="16" id="KW-1185">Reference proteome</keyword>
<evidence type="ECO:0000256" key="11">
    <source>
        <dbReference type="ARBA" id="ARBA00048160"/>
    </source>
</evidence>
<dbReference type="InterPro" id="IPR022672">
    <property type="entry name" value="Hexokinase_N"/>
</dbReference>
<evidence type="ECO:0000256" key="6">
    <source>
        <dbReference type="ARBA" id="ARBA00022777"/>
    </source>
</evidence>
<dbReference type="EMBL" id="CAJNOR010012797">
    <property type="protein sequence ID" value="CAF1669790.1"/>
    <property type="molecule type" value="Genomic_DNA"/>
</dbReference>
<dbReference type="EC" id="2.7.1.-" evidence="12"/>
<evidence type="ECO:0000256" key="7">
    <source>
        <dbReference type="ARBA" id="ARBA00022840"/>
    </source>
</evidence>
<comment type="pathway">
    <text evidence="2">Carbohydrate metabolism; hexose metabolism.</text>
</comment>
<comment type="caution">
    <text evidence="15">The sequence shown here is derived from an EMBL/GenBank/DDBJ whole genome shotgun (WGS) entry which is preliminary data.</text>
</comment>
<name>A0A816G368_ADIRI</name>
<dbReference type="Proteomes" id="UP000663828">
    <property type="component" value="Unassembled WGS sequence"/>
</dbReference>
<dbReference type="GO" id="GO:0008865">
    <property type="term" value="F:fructokinase activity"/>
    <property type="evidence" value="ECO:0007669"/>
    <property type="project" value="TreeGrafter"/>
</dbReference>
<comment type="pathway">
    <text evidence="1">Carbohydrate degradation; glycolysis; D-glyceraldehyde 3-phosphate and glycerone phosphate from D-glucose: step 1/4.</text>
</comment>
<keyword evidence="5 12" id="KW-0547">Nucleotide-binding</keyword>
<keyword evidence="8 12" id="KW-0324">Glycolysis</keyword>
<evidence type="ECO:0000313" key="15">
    <source>
        <dbReference type="EMBL" id="CAF1669790.1"/>
    </source>
</evidence>
<comment type="catalytic activity">
    <reaction evidence="10">
        <text>D-fructose + ATP = D-fructose 6-phosphate + ADP + H(+)</text>
        <dbReference type="Rhea" id="RHEA:16125"/>
        <dbReference type="ChEBI" id="CHEBI:15378"/>
        <dbReference type="ChEBI" id="CHEBI:30616"/>
        <dbReference type="ChEBI" id="CHEBI:37721"/>
        <dbReference type="ChEBI" id="CHEBI:61527"/>
        <dbReference type="ChEBI" id="CHEBI:456216"/>
        <dbReference type="EC" id="2.7.1.1"/>
    </reaction>
    <physiologicalReaction direction="left-to-right" evidence="10">
        <dbReference type="Rhea" id="RHEA:16126"/>
    </physiologicalReaction>
</comment>
<dbReference type="GO" id="GO:0005829">
    <property type="term" value="C:cytosol"/>
    <property type="evidence" value="ECO:0007669"/>
    <property type="project" value="TreeGrafter"/>
</dbReference>
<evidence type="ECO:0000256" key="2">
    <source>
        <dbReference type="ARBA" id="ARBA00005028"/>
    </source>
</evidence>
<dbReference type="Pfam" id="PF00349">
    <property type="entry name" value="Hexokinase_1"/>
    <property type="match status" value="1"/>
</dbReference>
<evidence type="ECO:0000259" key="13">
    <source>
        <dbReference type="Pfam" id="PF00349"/>
    </source>
</evidence>
<keyword evidence="7 12" id="KW-0067">ATP-binding</keyword>
<comment type="similarity">
    <text evidence="3 12">Belongs to the hexokinase family.</text>
</comment>
<dbReference type="UniPathway" id="UPA00242"/>
<dbReference type="GO" id="GO:0001678">
    <property type="term" value="P:intracellular glucose homeostasis"/>
    <property type="evidence" value="ECO:0007669"/>
    <property type="project" value="InterPro"/>
</dbReference>
<dbReference type="PANTHER" id="PTHR19443">
    <property type="entry name" value="HEXOKINASE"/>
    <property type="match status" value="1"/>
</dbReference>
<evidence type="ECO:0000256" key="5">
    <source>
        <dbReference type="ARBA" id="ARBA00022741"/>
    </source>
</evidence>
<dbReference type="UniPathway" id="UPA00109">
    <property type="reaction ID" value="UER00180"/>
</dbReference>
<accession>A0A816G368</accession>
<dbReference type="GO" id="GO:0006006">
    <property type="term" value="P:glucose metabolic process"/>
    <property type="evidence" value="ECO:0007669"/>
    <property type="project" value="TreeGrafter"/>
</dbReference>
<evidence type="ECO:0000256" key="10">
    <source>
        <dbReference type="ARBA" id="ARBA00047905"/>
    </source>
</evidence>
<organism evidence="15 16">
    <name type="scientific">Adineta ricciae</name>
    <name type="common">Rotifer</name>
    <dbReference type="NCBI Taxonomy" id="249248"/>
    <lineage>
        <taxon>Eukaryota</taxon>
        <taxon>Metazoa</taxon>
        <taxon>Spiralia</taxon>
        <taxon>Gnathifera</taxon>
        <taxon>Rotifera</taxon>
        <taxon>Eurotatoria</taxon>
        <taxon>Bdelloidea</taxon>
        <taxon>Adinetida</taxon>
        <taxon>Adinetidae</taxon>
        <taxon>Adineta</taxon>
    </lineage>
</organism>
<keyword evidence="6 12" id="KW-0418">Kinase</keyword>
<dbReference type="Gene3D" id="3.30.420.40">
    <property type="match status" value="1"/>
</dbReference>
<evidence type="ECO:0000256" key="12">
    <source>
        <dbReference type="RuleBase" id="RU362007"/>
    </source>
</evidence>
<evidence type="ECO:0000256" key="9">
    <source>
        <dbReference type="ARBA" id="ARBA00044613"/>
    </source>
</evidence>
<dbReference type="PROSITE" id="PS51748">
    <property type="entry name" value="HEXOKINASE_2"/>
    <property type="match status" value="1"/>
</dbReference>
<dbReference type="Pfam" id="PF03727">
    <property type="entry name" value="Hexokinase_2"/>
    <property type="match status" value="1"/>
</dbReference>
<dbReference type="InterPro" id="IPR022673">
    <property type="entry name" value="Hexokinase_C"/>
</dbReference>
<proteinExistence type="inferred from homology"/>
<dbReference type="InterPro" id="IPR001312">
    <property type="entry name" value="Hexokinase"/>
</dbReference>
<dbReference type="GO" id="GO:0005524">
    <property type="term" value="F:ATP binding"/>
    <property type="evidence" value="ECO:0007669"/>
    <property type="project" value="UniProtKB-UniRule"/>
</dbReference>
<dbReference type="GO" id="GO:0005536">
    <property type="term" value="F:D-glucose binding"/>
    <property type="evidence" value="ECO:0007669"/>
    <property type="project" value="InterPro"/>
</dbReference>
<dbReference type="PANTHER" id="PTHR19443:SF16">
    <property type="entry name" value="HEXOKINASE TYPE 1-RELATED"/>
    <property type="match status" value="1"/>
</dbReference>
<keyword evidence="4 12" id="KW-0808">Transferase</keyword>
<evidence type="ECO:0000256" key="3">
    <source>
        <dbReference type="ARBA" id="ARBA00009225"/>
    </source>
</evidence>
<protein>
    <recommendedName>
        <fullName evidence="12">Phosphotransferase</fullName>
        <ecNumber evidence="12">2.7.1.-</ecNumber>
    </recommendedName>
</protein>
<evidence type="ECO:0000256" key="4">
    <source>
        <dbReference type="ARBA" id="ARBA00022679"/>
    </source>
</evidence>
<feature type="domain" description="Hexokinase C-terminal" evidence="14">
    <location>
        <begin position="300"/>
        <end position="474"/>
    </location>
</feature>
<dbReference type="GO" id="GO:0004340">
    <property type="term" value="F:glucokinase activity"/>
    <property type="evidence" value="ECO:0007669"/>
    <property type="project" value="TreeGrafter"/>
</dbReference>
<evidence type="ECO:0000259" key="14">
    <source>
        <dbReference type="Pfam" id="PF03727"/>
    </source>
</evidence>
<dbReference type="GO" id="GO:0006096">
    <property type="term" value="P:glycolytic process"/>
    <property type="evidence" value="ECO:0007669"/>
    <property type="project" value="UniProtKB-UniPathway"/>
</dbReference>